<organism evidence="1 2">
    <name type="scientific">Streptomyces aquilus</name>
    <dbReference type="NCBI Taxonomy" id="2548456"/>
    <lineage>
        <taxon>Bacteria</taxon>
        <taxon>Bacillati</taxon>
        <taxon>Actinomycetota</taxon>
        <taxon>Actinomycetes</taxon>
        <taxon>Kitasatosporales</taxon>
        <taxon>Streptomycetaceae</taxon>
        <taxon>Streptomyces</taxon>
    </lineage>
</organism>
<evidence type="ECO:0000313" key="2">
    <source>
        <dbReference type="Proteomes" id="UP000280197"/>
    </source>
</evidence>
<dbReference type="RefSeq" id="WP_126275820.1">
    <property type="nucleotide sequence ID" value="NZ_CP034463.1"/>
</dbReference>
<proteinExistence type="predicted"/>
<keyword evidence="2" id="KW-1185">Reference proteome</keyword>
<evidence type="ECO:0000313" key="1">
    <source>
        <dbReference type="EMBL" id="AZP22012.1"/>
    </source>
</evidence>
<protein>
    <submittedName>
        <fullName evidence="1">Uncharacterized protein</fullName>
    </submittedName>
</protein>
<dbReference type="Proteomes" id="UP000280197">
    <property type="component" value="Chromosome"/>
</dbReference>
<reference evidence="1 2" key="1">
    <citation type="submission" date="2018-12" db="EMBL/GenBank/DDBJ databases">
        <authorList>
            <person name="Li K."/>
        </authorList>
    </citation>
    <scope>NUCLEOTIDE SEQUENCE [LARGE SCALE GENOMIC DNA]</scope>
    <source>
        <strain evidence="2">CR22</strain>
    </source>
</reference>
<dbReference type="AlphaFoldDB" id="A0A3Q9C5A2"/>
<dbReference type="EMBL" id="CP034463">
    <property type="protein sequence ID" value="AZP22012.1"/>
    <property type="molecule type" value="Genomic_DNA"/>
</dbReference>
<sequence length="134" mass="14035">MEMEFTAHFPREGGTAASDAAAAAVIGVIEAPTAFVVALLEAAHRVNGCLLARTTAEICRIVLTADRAGITVAGTDDTTTTLDRTDEDGTRDLPVSAVVDGLHIHHGPEGHVWVVWHGAWCAGADDSVSPRRVP</sequence>
<name>A0A3Q9C5A2_9ACTN</name>
<gene>
    <name evidence="1" type="ORF">EJC51_41530</name>
</gene>
<dbReference type="KEGG" id="saqu:EJC51_41530"/>
<accession>A0A3Q9C5A2</accession>